<dbReference type="SMART" id="SM00387">
    <property type="entry name" value="HATPase_c"/>
    <property type="match status" value="1"/>
</dbReference>
<evidence type="ECO:0000259" key="10">
    <source>
        <dbReference type="PROSITE" id="PS50110"/>
    </source>
</evidence>
<accession>A0AAP6MK89</accession>
<gene>
    <name evidence="11" type="ORF">VCB98_06135</name>
</gene>
<keyword evidence="12" id="KW-1185">Reference proteome</keyword>
<feature type="modified residue" description="4-aspartylphosphate" evidence="6">
    <location>
        <position position="934"/>
    </location>
</feature>
<dbReference type="PROSITE" id="PS50110">
    <property type="entry name" value="RESPONSE_REGULATORY"/>
    <property type="match status" value="1"/>
</dbReference>
<organism evidence="11 12">
    <name type="scientific">Natronospira elongata</name>
    <dbReference type="NCBI Taxonomy" id="3110268"/>
    <lineage>
        <taxon>Bacteria</taxon>
        <taxon>Pseudomonadati</taxon>
        <taxon>Pseudomonadota</taxon>
        <taxon>Gammaproteobacteria</taxon>
        <taxon>Natronospirales</taxon>
        <taxon>Natronospiraceae</taxon>
        <taxon>Natronospira</taxon>
    </lineage>
</organism>
<dbReference type="InterPro" id="IPR011990">
    <property type="entry name" value="TPR-like_helical_dom_sf"/>
</dbReference>
<dbReference type="SMART" id="SM00448">
    <property type="entry name" value="REC"/>
    <property type="match status" value="1"/>
</dbReference>
<dbReference type="Pfam" id="PF00512">
    <property type="entry name" value="HisKA"/>
    <property type="match status" value="1"/>
</dbReference>
<dbReference type="PANTHER" id="PTHR43047:SF72">
    <property type="entry name" value="OSMOSENSING HISTIDINE PROTEIN KINASE SLN1"/>
    <property type="match status" value="1"/>
</dbReference>
<evidence type="ECO:0000256" key="3">
    <source>
        <dbReference type="ARBA" id="ARBA00022553"/>
    </source>
</evidence>
<feature type="chain" id="PRO_5043050789" description="histidine kinase" evidence="8">
    <location>
        <begin position="40"/>
        <end position="1005"/>
    </location>
</feature>
<dbReference type="Gene3D" id="3.30.565.10">
    <property type="entry name" value="Histidine kinase-like ATPase, C-terminal domain"/>
    <property type="match status" value="1"/>
</dbReference>
<keyword evidence="7" id="KW-0175">Coiled coil</keyword>
<feature type="domain" description="Response regulatory" evidence="10">
    <location>
        <begin position="885"/>
        <end position="1001"/>
    </location>
</feature>
<dbReference type="InterPro" id="IPR005467">
    <property type="entry name" value="His_kinase_dom"/>
</dbReference>
<dbReference type="InterPro" id="IPR036890">
    <property type="entry name" value="HATPase_C_sf"/>
</dbReference>
<comment type="caution">
    <text evidence="11">The sequence shown here is derived from an EMBL/GenBank/DDBJ whole genome shotgun (WGS) entry which is preliminary data.</text>
</comment>
<dbReference type="AlphaFoldDB" id="A0AAP6MK89"/>
<proteinExistence type="predicted"/>
<feature type="signal peptide" evidence="8">
    <location>
        <begin position="1"/>
        <end position="39"/>
    </location>
</feature>
<dbReference type="GO" id="GO:0000155">
    <property type="term" value="F:phosphorelay sensor kinase activity"/>
    <property type="evidence" value="ECO:0007669"/>
    <property type="project" value="InterPro"/>
</dbReference>
<dbReference type="RefSeq" id="WP_346051040.1">
    <property type="nucleotide sequence ID" value="NZ_JAYGII010000009.1"/>
</dbReference>
<evidence type="ECO:0000256" key="2">
    <source>
        <dbReference type="ARBA" id="ARBA00012438"/>
    </source>
</evidence>
<dbReference type="PANTHER" id="PTHR43047">
    <property type="entry name" value="TWO-COMPONENT HISTIDINE PROTEIN KINASE"/>
    <property type="match status" value="1"/>
</dbReference>
<dbReference type="Gene3D" id="1.10.287.130">
    <property type="match status" value="1"/>
</dbReference>
<evidence type="ECO:0000256" key="5">
    <source>
        <dbReference type="ARBA" id="ARBA00022777"/>
    </source>
</evidence>
<dbReference type="PRINTS" id="PR00344">
    <property type="entry name" value="BCTRLSENSOR"/>
</dbReference>
<dbReference type="SUPFAM" id="SSF55874">
    <property type="entry name" value="ATPase domain of HSP90 chaperone/DNA topoisomerase II/histidine kinase"/>
    <property type="match status" value="1"/>
</dbReference>
<keyword evidence="5" id="KW-0418">Kinase</keyword>
<keyword evidence="8" id="KW-0732">Signal</keyword>
<name>A0AAP6MK89_9GAMM</name>
<dbReference type="InterPro" id="IPR001789">
    <property type="entry name" value="Sig_transdc_resp-reg_receiver"/>
</dbReference>
<dbReference type="CDD" id="cd00082">
    <property type="entry name" value="HisKA"/>
    <property type="match status" value="1"/>
</dbReference>
<evidence type="ECO:0000313" key="12">
    <source>
        <dbReference type="Proteomes" id="UP001302316"/>
    </source>
</evidence>
<dbReference type="GO" id="GO:0009927">
    <property type="term" value="F:histidine phosphotransfer kinase activity"/>
    <property type="evidence" value="ECO:0007669"/>
    <property type="project" value="TreeGrafter"/>
</dbReference>
<dbReference type="InterPro" id="IPR004358">
    <property type="entry name" value="Sig_transdc_His_kin-like_C"/>
</dbReference>
<dbReference type="InterPro" id="IPR011006">
    <property type="entry name" value="CheY-like_superfamily"/>
</dbReference>
<feature type="coiled-coil region" evidence="7">
    <location>
        <begin position="593"/>
        <end position="630"/>
    </location>
</feature>
<dbReference type="Gene3D" id="3.40.50.2300">
    <property type="match status" value="1"/>
</dbReference>
<dbReference type="SMART" id="SM00388">
    <property type="entry name" value="HisKA"/>
    <property type="match status" value="1"/>
</dbReference>
<dbReference type="InterPro" id="IPR003594">
    <property type="entry name" value="HATPase_dom"/>
</dbReference>
<dbReference type="InterPro" id="IPR003661">
    <property type="entry name" value="HisK_dim/P_dom"/>
</dbReference>
<dbReference type="Proteomes" id="UP001302316">
    <property type="component" value="Unassembled WGS sequence"/>
</dbReference>
<dbReference type="InterPro" id="IPR036097">
    <property type="entry name" value="HisK_dim/P_sf"/>
</dbReference>
<dbReference type="PROSITE" id="PS50109">
    <property type="entry name" value="HIS_KIN"/>
    <property type="match status" value="1"/>
</dbReference>
<feature type="coiled-coil region" evidence="7">
    <location>
        <begin position="340"/>
        <end position="367"/>
    </location>
</feature>
<evidence type="ECO:0000256" key="8">
    <source>
        <dbReference type="SAM" id="SignalP"/>
    </source>
</evidence>
<feature type="domain" description="Histidine kinase" evidence="9">
    <location>
        <begin position="637"/>
        <end position="861"/>
    </location>
</feature>
<dbReference type="EMBL" id="JAYGII010000009">
    <property type="protein sequence ID" value="MEA5445393.1"/>
    <property type="molecule type" value="Genomic_DNA"/>
</dbReference>
<keyword evidence="3 6" id="KW-0597">Phosphoprotein</keyword>
<dbReference type="SUPFAM" id="SSF52172">
    <property type="entry name" value="CheY-like"/>
    <property type="match status" value="1"/>
</dbReference>
<sequence>MCGGAGPDKLHFLNGATRRRLWSAAVLLLFLLVVSAAHAEDTERLQENVERLERLNIQLSWRESQASIEDFRRENPVLPPPLETRLRLLELRNRGLSGDEAGALAEMENLPVAELPDEIRLRAEVLRLNLATNATDYQTAFEALIQGRELLERVDSPELSAAFLGRAAVLLGQAGQHAEALELSREALAEAHRTLDPREVCAELLQQGLIVRRMGAMASLASVVEEGLPACERAGDPVLLAVKQRLEGEARLFQGNVDEAVELLEEALEAVNTAGYAVGALEGRLALAAALIGQGSYTRAGEVLDGLAPELAEAGRWWSAIQAHQLQAQLFELDGAYDLALEQERAVVDLEDRKREEEQAARSARMQAQFLDDRRTRQMELLAQSRREEGLRRNVAIGGTFFLLLLGGVVYNRFRLGRDAARQIQRQNEQLGMLATLVRSANRYRRTREILQELMARLVRLTPALTGAQALVLDLESSRLLSLAANGGPSLLGPGGYQEEAVQTLLSQRGRELSEGLYHLEPGHIETLSGEASSGSQQSSGLIGMTLPVENRLQAVLFFALRSDDRARQSELIAVLSRVREHARAMLSSARQLEDIEREYGRCKEAVEELSRTERQLKAAVQQAREAGEARMHFLARISHELRTPLHAILGFSQKLERRLARQADDDEVPAPVPRNLAVVQQAGTELVTLVDNLLDASRMEAGQMSRSDEPIRLRPFLQECLALVNSSLQANGNEAVLALEEAPELIESDPARLRQILLNLLSNAAKFTHRGRVELSAFMDGDGRPRIRVTDSGSGLDPETRRRLSRLFRDKRSDLERFYEDKGLGLVVTRGLCDLLDIQLELKSEPGRGTSVSLLLPEASVAAHAPALAARTDQGQGAAEAPASVLVVEDNRVNRELMVDFVRSEGCRALVAADGETGLSRLRSHPSDLVLLDVDLPGMSGIDLLRWMRGDPALRDIPVIVVTAVDSEHYREQAEALGCVSYELKPLDFRRLAGLIRDQLPGEA</sequence>
<protein>
    <recommendedName>
        <fullName evidence="2">histidine kinase</fullName>
        <ecNumber evidence="2">2.7.13.3</ecNumber>
    </recommendedName>
</protein>
<dbReference type="Pfam" id="PF00072">
    <property type="entry name" value="Response_reg"/>
    <property type="match status" value="1"/>
</dbReference>
<dbReference type="SUPFAM" id="SSF47384">
    <property type="entry name" value="Homodimeric domain of signal transducing histidine kinase"/>
    <property type="match status" value="1"/>
</dbReference>
<evidence type="ECO:0000256" key="6">
    <source>
        <dbReference type="PROSITE-ProRule" id="PRU00169"/>
    </source>
</evidence>
<evidence type="ECO:0000313" key="11">
    <source>
        <dbReference type="EMBL" id="MEA5445393.1"/>
    </source>
</evidence>
<reference evidence="11 12" key="1">
    <citation type="submission" date="2023-12" db="EMBL/GenBank/DDBJ databases">
        <title>Whole-genome sequencing of halo(alkali)philic microorganisms from hypersaline lakes.</title>
        <authorList>
            <person name="Sorokin D.Y."/>
            <person name="Merkel A.Y."/>
            <person name="Messina E."/>
            <person name="Yakimov M."/>
        </authorList>
    </citation>
    <scope>NUCLEOTIDE SEQUENCE [LARGE SCALE GENOMIC DNA]</scope>
    <source>
        <strain evidence="11 12">AB-CW1</strain>
    </source>
</reference>
<dbReference type="Pfam" id="PF02518">
    <property type="entry name" value="HATPase_c"/>
    <property type="match status" value="1"/>
</dbReference>
<evidence type="ECO:0000256" key="1">
    <source>
        <dbReference type="ARBA" id="ARBA00000085"/>
    </source>
</evidence>
<dbReference type="EC" id="2.7.13.3" evidence="2"/>
<evidence type="ECO:0000256" key="7">
    <source>
        <dbReference type="SAM" id="Coils"/>
    </source>
</evidence>
<keyword evidence="4" id="KW-0808">Transferase</keyword>
<comment type="catalytic activity">
    <reaction evidence="1">
        <text>ATP + protein L-histidine = ADP + protein N-phospho-L-histidine.</text>
        <dbReference type="EC" id="2.7.13.3"/>
    </reaction>
</comment>
<evidence type="ECO:0000259" key="9">
    <source>
        <dbReference type="PROSITE" id="PS50109"/>
    </source>
</evidence>
<dbReference type="GO" id="GO:0005886">
    <property type="term" value="C:plasma membrane"/>
    <property type="evidence" value="ECO:0007669"/>
    <property type="project" value="TreeGrafter"/>
</dbReference>
<feature type="coiled-coil region" evidence="7">
    <location>
        <begin position="35"/>
        <end position="62"/>
    </location>
</feature>
<evidence type="ECO:0000256" key="4">
    <source>
        <dbReference type="ARBA" id="ARBA00022679"/>
    </source>
</evidence>
<dbReference type="SUPFAM" id="SSF48452">
    <property type="entry name" value="TPR-like"/>
    <property type="match status" value="1"/>
</dbReference>
<dbReference type="Gene3D" id="1.25.40.10">
    <property type="entry name" value="Tetratricopeptide repeat domain"/>
    <property type="match status" value="1"/>
</dbReference>